<protein>
    <submittedName>
        <fullName evidence="2">DUF3596 domain-containing protein</fullName>
    </submittedName>
</protein>
<keyword evidence="3" id="KW-1185">Reference proteome</keyword>
<gene>
    <name evidence="2" type="ORF">V6255_00940</name>
</gene>
<sequence>MGSINLRNGKLVADFRYMNQRCREQTQLSNTSAKRLTCLLKTIEAEILLGNFQYPKYFINSKKVQLFDDLNERKKLHHNNSTVLMHQQ</sequence>
<name>A0ABU9H735_9GAMM</name>
<evidence type="ECO:0000259" key="1">
    <source>
        <dbReference type="Pfam" id="PF12167"/>
    </source>
</evidence>
<dbReference type="RefSeq" id="WP_341626450.1">
    <property type="nucleotide sequence ID" value="NZ_JBAKBA010000001.1"/>
</dbReference>
<dbReference type="InterPro" id="IPR022000">
    <property type="entry name" value="Min27-like_integrase_DNA_bind"/>
</dbReference>
<comment type="caution">
    <text evidence="2">The sequence shown here is derived from an EMBL/GenBank/DDBJ whole genome shotgun (WGS) entry which is preliminary data.</text>
</comment>
<dbReference type="Proteomes" id="UP001366060">
    <property type="component" value="Unassembled WGS sequence"/>
</dbReference>
<accession>A0ABU9H735</accession>
<organism evidence="2 3">
    <name type="scientific">Psychromonas arctica</name>
    <dbReference type="NCBI Taxonomy" id="168275"/>
    <lineage>
        <taxon>Bacteria</taxon>
        <taxon>Pseudomonadati</taxon>
        <taxon>Pseudomonadota</taxon>
        <taxon>Gammaproteobacteria</taxon>
        <taxon>Alteromonadales</taxon>
        <taxon>Psychromonadaceae</taxon>
        <taxon>Psychromonas</taxon>
    </lineage>
</organism>
<feature type="domain" description="Min27-like integrase DNA-binding" evidence="1">
    <location>
        <begin position="1"/>
        <end position="58"/>
    </location>
</feature>
<dbReference type="Pfam" id="PF12167">
    <property type="entry name" value="Arm-DNA-bind_2"/>
    <property type="match status" value="1"/>
</dbReference>
<evidence type="ECO:0000313" key="2">
    <source>
        <dbReference type="EMBL" id="MEL0657687.1"/>
    </source>
</evidence>
<reference evidence="2 3" key="1">
    <citation type="submission" date="2024-02" db="EMBL/GenBank/DDBJ databases">
        <title>Bacteria isolated from the canopy kelp, Nereocystis luetkeana.</title>
        <authorList>
            <person name="Pfister C.A."/>
            <person name="Younker I.T."/>
            <person name="Light S.H."/>
        </authorList>
    </citation>
    <scope>NUCLEOTIDE SEQUENCE [LARGE SCALE GENOMIC DNA]</scope>
    <source>
        <strain evidence="2 3">TI.2.07</strain>
    </source>
</reference>
<dbReference type="EMBL" id="JBAKBA010000001">
    <property type="protein sequence ID" value="MEL0657687.1"/>
    <property type="molecule type" value="Genomic_DNA"/>
</dbReference>
<evidence type="ECO:0000313" key="3">
    <source>
        <dbReference type="Proteomes" id="UP001366060"/>
    </source>
</evidence>
<proteinExistence type="predicted"/>